<sequence>MSDSQEPEDIWRKIEITLGIKIPDYLINLLKIAGYDNELSLSYIADDDIENLEEYARNELINIVNLEDEHERRKYYGNYFNNYKNFKIVMGHRKLLVNVWKEYKNKLDTYTNKSSSQTSSKNLKMSKKRPNTNKEDFEKTSTSADLNEEKGKLERACKNWLEQNKEKFVDVWENIKEQNINVNVLINSANSNSIFIAHVTCLICNIDIKVTSNIHKSKSYWTLSNYIKHYRRHFCGKYSERCEKKKNSNPTLDKFFNKQDLTPSSSRTQPPRETFLSDPQLNDITNLDNESGISEEVCDIISVASTSRLGSNSTQFSNFESAGVEIPGQVVCPASNVRESQTSKWKDKKYSRKEKLRRKREADSSNSLITDYFEVIEGVAQILEHEDRQLIEELSKIRQDTNFKLEIGYPKLLKLLMESAENNAKRKKGGKRYESAITMFGVYLFLIGGRLLYETICANLKDALPSIATVKRHIYENFNMVEGHFRFKELKDFLLKRNYPLKIWISEDATAVIGKVEYDSFTNNIVGFPLPLDKETGLPQQNFFPAINAKKISEMFENNKICKYAYIIVAQPMKENAPSFVLSVFGTDNTFTSDDILKRWKWMLKCAAENDIDILGFSSDGDSRLLKAMRIVTNIPTSIAFNDNTSDNSLVTNDNQHKLNWFQINMETDKPIVVQDTVHIGTKLRTRLLKIKLQIIIGKYIASPAHLEELVERVSKDKHLLTNSHLKLDDKMNFEAVEKMCSAMVREQLEQHVPNSNGTIFYLKLLQMTLDAFLSKTLNVSERIKNIWYVVFALRIWRYWLKENQYSLTKNFISLNSYICIELNAHALILMCLKYYNEPSLFLPWLKSSQPCEKTFRAIRSQTSTFSTVVNFSMLEILHRLHRLQTINEILCDLDDTYIFPREKARRLGEGNITNNETIKILPTLNEIIKIIEATKNNVLEDVISLGFEISCNDWMTIIIPNTNERCQAVNIERQLKHNSIYTDNSTEDDDIHDDISSSEQGVDDLEELTHDDLAVIDKFKNIDLDLVDFTSSTHEPISCTSPYLQIKCKSKQITVKKTTLCWLLSEKRARLSSDRLRRVMGPITNKETTHNKPIIDKFKNDTKQRIKRIKLNHVLSTSEESEECSDEIEFDEHSSDYHESEEETQGKKLLFMTEFHWSAKTIMLSFTIMDGTYDESLK</sequence>
<keyword evidence="3" id="KW-1185">Reference proteome</keyword>
<feature type="region of interest" description="Disordered" evidence="1">
    <location>
        <begin position="250"/>
        <end position="282"/>
    </location>
</feature>
<dbReference type="AlphaFoldDB" id="A0AAN7Q0C3"/>
<reference evidence="3" key="1">
    <citation type="submission" date="2023-01" db="EMBL/GenBank/DDBJ databases">
        <title>Key to firefly adult light organ development and bioluminescence: homeobox transcription factors regulate luciferase expression and transportation to peroxisome.</title>
        <authorList>
            <person name="Fu X."/>
        </authorList>
    </citation>
    <scope>NUCLEOTIDE SEQUENCE [LARGE SCALE GENOMIC DNA]</scope>
</reference>
<feature type="region of interest" description="Disordered" evidence="1">
    <location>
        <begin position="1121"/>
        <end position="1140"/>
    </location>
</feature>
<accession>A0AAN7Q0C3</accession>
<dbReference type="EMBL" id="JARPUR010000002">
    <property type="protein sequence ID" value="KAK4881467.1"/>
    <property type="molecule type" value="Genomic_DNA"/>
</dbReference>
<dbReference type="Proteomes" id="UP001353858">
    <property type="component" value="Unassembled WGS sequence"/>
</dbReference>
<protein>
    <submittedName>
        <fullName evidence="2">Uncharacterized protein</fullName>
    </submittedName>
</protein>
<gene>
    <name evidence="2" type="ORF">RN001_004786</name>
</gene>
<evidence type="ECO:0000256" key="1">
    <source>
        <dbReference type="SAM" id="MobiDB-lite"/>
    </source>
</evidence>
<comment type="caution">
    <text evidence="2">The sequence shown here is derived from an EMBL/GenBank/DDBJ whole genome shotgun (WGS) entry which is preliminary data.</text>
</comment>
<evidence type="ECO:0000313" key="2">
    <source>
        <dbReference type="EMBL" id="KAK4881467.1"/>
    </source>
</evidence>
<feature type="region of interest" description="Disordered" evidence="1">
    <location>
        <begin position="111"/>
        <end position="145"/>
    </location>
</feature>
<organism evidence="2 3">
    <name type="scientific">Aquatica leii</name>
    <dbReference type="NCBI Taxonomy" id="1421715"/>
    <lineage>
        <taxon>Eukaryota</taxon>
        <taxon>Metazoa</taxon>
        <taxon>Ecdysozoa</taxon>
        <taxon>Arthropoda</taxon>
        <taxon>Hexapoda</taxon>
        <taxon>Insecta</taxon>
        <taxon>Pterygota</taxon>
        <taxon>Neoptera</taxon>
        <taxon>Endopterygota</taxon>
        <taxon>Coleoptera</taxon>
        <taxon>Polyphaga</taxon>
        <taxon>Elateriformia</taxon>
        <taxon>Elateroidea</taxon>
        <taxon>Lampyridae</taxon>
        <taxon>Luciolinae</taxon>
        <taxon>Aquatica</taxon>
    </lineage>
</organism>
<feature type="compositionally biased region" description="Polar residues" evidence="1">
    <location>
        <begin position="259"/>
        <end position="282"/>
    </location>
</feature>
<name>A0AAN7Q0C3_9COLE</name>
<feature type="compositionally biased region" description="Low complexity" evidence="1">
    <location>
        <begin position="111"/>
        <end position="122"/>
    </location>
</feature>
<dbReference type="PANTHER" id="PTHR33173">
    <property type="match status" value="1"/>
</dbReference>
<evidence type="ECO:0000313" key="3">
    <source>
        <dbReference type="Proteomes" id="UP001353858"/>
    </source>
</evidence>
<dbReference type="PANTHER" id="PTHR33173:SF2">
    <property type="entry name" value="MYND-TYPE DOMAIN-CONTAINING PROTEIN"/>
    <property type="match status" value="1"/>
</dbReference>
<proteinExistence type="predicted"/>
<feature type="compositionally biased region" description="Acidic residues" evidence="1">
    <location>
        <begin position="1121"/>
        <end position="1131"/>
    </location>
</feature>